<evidence type="ECO:0000313" key="2">
    <source>
        <dbReference type="EMBL" id="KMW23682.1"/>
    </source>
</evidence>
<proteinExistence type="predicted"/>
<dbReference type="RefSeq" id="WP_045093893.1">
    <property type="nucleotide sequence ID" value="NZ_KQ235876.1"/>
</dbReference>
<dbReference type="GeneID" id="93165676"/>
<feature type="region of interest" description="Disordered" evidence="1">
    <location>
        <begin position="47"/>
        <end position="76"/>
    </location>
</feature>
<evidence type="ECO:0000313" key="3">
    <source>
        <dbReference type="Proteomes" id="UP000037392"/>
    </source>
</evidence>
<accession>A0A0J9CF82</accession>
<organism evidence="2 3">
    <name type="scientific">[Clostridium] citroniae WAL-19142</name>
    <dbReference type="NCBI Taxonomy" id="742734"/>
    <lineage>
        <taxon>Bacteria</taxon>
        <taxon>Bacillati</taxon>
        <taxon>Bacillota</taxon>
        <taxon>Clostridia</taxon>
        <taxon>Lachnospirales</taxon>
        <taxon>Lachnospiraceae</taxon>
        <taxon>Enterocloster</taxon>
    </lineage>
</organism>
<sequence length="76" mass="8152">MPSNEGMIVHSQKDIQSVMSFLNSLSLTGIEAARKLATAATILESGKPLEEYLKPKKGSDQDGITEQDEQSSNGTV</sequence>
<reference evidence="2 3" key="1">
    <citation type="submission" date="2011-04" db="EMBL/GenBank/DDBJ databases">
        <title>The Genome Sequence of Clostridium citroniae WAL-19142.</title>
        <authorList>
            <consortium name="The Broad Institute Genome Sequencing Platform"/>
            <person name="Earl A."/>
            <person name="Ward D."/>
            <person name="Feldgarden M."/>
            <person name="Gevers D."/>
            <person name="Warren Y.A."/>
            <person name="Tyrrell K.L."/>
            <person name="Citron D.M."/>
            <person name="Goldstein E.J."/>
            <person name="Daigneault M."/>
            <person name="Allen-Vercoe E."/>
            <person name="Young S.K."/>
            <person name="Zeng Q."/>
            <person name="Gargeya S."/>
            <person name="Fitzgerald M."/>
            <person name="Haas B."/>
            <person name="Abouelleil A."/>
            <person name="Alvarado L."/>
            <person name="Arachchi H.M."/>
            <person name="Berlin A."/>
            <person name="Brown A."/>
            <person name="Chapman S.B."/>
            <person name="Chen Z."/>
            <person name="Dunbar C."/>
            <person name="Freedman E."/>
            <person name="Gearin G."/>
            <person name="Gellesch M."/>
            <person name="Goldberg J."/>
            <person name="Griggs A."/>
            <person name="Gujja S."/>
            <person name="Heilman E.R."/>
            <person name="Heiman D."/>
            <person name="Howarth C."/>
            <person name="Larson L."/>
            <person name="Lui A."/>
            <person name="MacDonald P.J."/>
            <person name="Mehta T."/>
            <person name="Montmayeur A."/>
            <person name="Murphy C."/>
            <person name="Neiman D."/>
            <person name="Pearson M."/>
            <person name="Priest M."/>
            <person name="Roberts A."/>
            <person name="Saif S."/>
            <person name="Shea T."/>
            <person name="Shenoy N."/>
            <person name="Sisk P."/>
            <person name="Stolte C."/>
            <person name="Sykes S."/>
            <person name="White J."/>
            <person name="Yandava C."/>
            <person name="Wortman J."/>
            <person name="Nusbaum C."/>
            <person name="Birren B."/>
        </authorList>
    </citation>
    <scope>NUCLEOTIDE SEQUENCE [LARGE SCALE GENOMIC DNA]</scope>
    <source>
        <strain evidence="2 3">WAL-19142</strain>
    </source>
</reference>
<dbReference type="AlphaFoldDB" id="A0A0J9CF82"/>
<dbReference type="Proteomes" id="UP000037392">
    <property type="component" value="Unassembled WGS sequence"/>
</dbReference>
<name>A0A0J9CF82_9FIRM</name>
<gene>
    <name evidence="2" type="ORF">HMPREF9470_00898</name>
</gene>
<protein>
    <submittedName>
        <fullName evidence="2">Uncharacterized protein</fullName>
    </submittedName>
</protein>
<comment type="caution">
    <text evidence="2">The sequence shown here is derived from an EMBL/GenBank/DDBJ whole genome shotgun (WGS) entry which is preliminary data.</text>
</comment>
<dbReference type="OrthoDB" id="9948691at2"/>
<evidence type="ECO:0000256" key="1">
    <source>
        <dbReference type="SAM" id="MobiDB-lite"/>
    </source>
</evidence>
<dbReference type="EMBL" id="ADLK01000005">
    <property type="protein sequence ID" value="KMW23682.1"/>
    <property type="molecule type" value="Genomic_DNA"/>
</dbReference>
<feature type="compositionally biased region" description="Basic and acidic residues" evidence="1">
    <location>
        <begin position="47"/>
        <end position="60"/>
    </location>
</feature>